<evidence type="ECO:0000313" key="1">
    <source>
        <dbReference type="EMBL" id="VFK09278.1"/>
    </source>
</evidence>
<dbReference type="EMBL" id="CAADFK010000007">
    <property type="protein sequence ID" value="VFK09278.1"/>
    <property type="molecule type" value="Genomic_DNA"/>
</dbReference>
<dbReference type="AlphaFoldDB" id="A0A450VWU0"/>
<accession>A0A450VWU0</accession>
<proteinExistence type="predicted"/>
<gene>
    <name evidence="1" type="ORF">BECKLPF1236B_GA0070989_10077</name>
</gene>
<sequence length="64" mass="7318">MPESRPIPFQSLARSASMSLHRGSASFQFFRIEGVYFVDYLSHVDEVELPQNVKGTLHLFGNYL</sequence>
<reference evidence="1" key="1">
    <citation type="submission" date="2019-02" db="EMBL/GenBank/DDBJ databases">
        <authorList>
            <person name="Gruber-Vodicka R. H."/>
            <person name="Seah K. B. B."/>
        </authorList>
    </citation>
    <scope>NUCLEOTIDE SEQUENCE</scope>
    <source>
        <strain evidence="1">BECK_S313</strain>
    </source>
</reference>
<protein>
    <submittedName>
        <fullName evidence="1">Uncharacterized protein</fullName>
    </submittedName>
</protein>
<organism evidence="1">
    <name type="scientific">Candidatus Kentrum sp. LPFa</name>
    <dbReference type="NCBI Taxonomy" id="2126335"/>
    <lineage>
        <taxon>Bacteria</taxon>
        <taxon>Pseudomonadati</taxon>
        <taxon>Pseudomonadota</taxon>
        <taxon>Gammaproteobacteria</taxon>
        <taxon>Candidatus Kentrum</taxon>
    </lineage>
</organism>
<name>A0A450VWU0_9GAMM</name>